<dbReference type="EMBL" id="VSSQ01009702">
    <property type="protein sequence ID" value="MPM42363.1"/>
    <property type="molecule type" value="Genomic_DNA"/>
</dbReference>
<comment type="caution">
    <text evidence="2">The sequence shown here is derived from an EMBL/GenBank/DDBJ whole genome shotgun (WGS) entry which is preliminary data.</text>
</comment>
<reference evidence="2" key="1">
    <citation type="submission" date="2019-08" db="EMBL/GenBank/DDBJ databases">
        <authorList>
            <person name="Kucharzyk K."/>
            <person name="Murdoch R.W."/>
            <person name="Higgins S."/>
            <person name="Loffler F."/>
        </authorList>
    </citation>
    <scope>NUCLEOTIDE SEQUENCE</scope>
</reference>
<dbReference type="AlphaFoldDB" id="A0A644ZUM9"/>
<feature type="coiled-coil region" evidence="1">
    <location>
        <begin position="7"/>
        <end position="48"/>
    </location>
</feature>
<gene>
    <name evidence="2" type="ORF">SDC9_89028</name>
</gene>
<accession>A0A644ZUM9</accession>
<evidence type="ECO:0000313" key="2">
    <source>
        <dbReference type="EMBL" id="MPM42363.1"/>
    </source>
</evidence>
<organism evidence="2">
    <name type="scientific">bioreactor metagenome</name>
    <dbReference type="NCBI Taxonomy" id="1076179"/>
    <lineage>
        <taxon>unclassified sequences</taxon>
        <taxon>metagenomes</taxon>
        <taxon>ecological metagenomes</taxon>
    </lineage>
</organism>
<evidence type="ECO:0000256" key="1">
    <source>
        <dbReference type="SAM" id="Coils"/>
    </source>
</evidence>
<proteinExistence type="predicted"/>
<name>A0A644ZUM9_9ZZZZ</name>
<sequence length="70" mass="8335">MGRPRKQETIEKKVMDAENRVTRLRKEYDEALSELKTLREQQRLMQAQQLLDAMDKKGKSFEEVLRLVSL</sequence>
<keyword evidence="1" id="KW-0175">Coiled coil</keyword>
<protein>
    <submittedName>
        <fullName evidence="2">Uncharacterized protein</fullName>
    </submittedName>
</protein>